<evidence type="ECO:0000313" key="2">
    <source>
        <dbReference type="EMBL" id="QPQ54520.1"/>
    </source>
</evidence>
<dbReference type="RefSeq" id="WP_200971046.1">
    <property type="nucleotide sequence ID" value="NZ_CP065592.1"/>
</dbReference>
<dbReference type="KEGG" id="sflv:IC614_09275"/>
<dbReference type="InterPro" id="IPR015947">
    <property type="entry name" value="PUA-like_sf"/>
</dbReference>
<protein>
    <submittedName>
        <fullName evidence="2">LON peptidase substrate-binding domain-containing protein</fullName>
    </submittedName>
</protein>
<dbReference type="Gene3D" id="2.30.130.40">
    <property type="entry name" value="LON domain-like"/>
    <property type="match status" value="1"/>
</dbReference>
<gene>
    <name evidence="2" type="ORF">IC614_09275</name>
</gene>
<keyword evidence="3" id="KW-1185">Reference proteome</keyword>
<accession>A0A7T2LLH4</accession>
<dbReference type="PANTHER" id="PTHR46732">
    <property type="entry name" value="ATP-DEPENDENT PROTEASE LA (LON) DOMAIN PROTEIN"/>
    <property type="match status" value="1"/>
</dbReference>
<feature type="domain" description="Lon N-terminal" evidence="1">
    <location>
        <begin position="8"/>
        <end position="198"/>
    </location>
</feature>
<reference evidence="2 3" key="1">
    <citation type="submission" date="2020-11" db="EMBL/GenBank/DDBJ databases">
        <title>Genome seq and assembly of Sphingosinicella sp.</title>
        <authorList>
            <person name="Chhetri G."/>
        </authorList>
    </citation>
    <scope>NUCLEOTIDE SEQUENCE [LARGE SCALE GENOMIC DNA]</scope>
    <source>
        <strain evidence="2 3">UDD2</strain>
    </source>
</reference>
<dbReference type="PROSITE" id="PS51787">
    <property type="entry name" value="LON_N"/>
    <property type="match status" value="1"/>
</dbReference>
<dbReference type="AlphaFoldDB" id="A0A7T2LLH4"/>
<dbReference type="PANTHER" id="PTHR46732:SF8">
    <property type="entry name" value="ATP-DEPENDENT PROTEASE LA (LON) DOMAIN PROTEIN"/>
    <property type="match status" value="1"/>
</dbReference>
<dbReference type="EMBL" id="CP065592">
    <property type="protein sequence ID" value="QPQ54520.1"/>
    <property type="molecule type" value="Genomic_DNA"/>
</dbReference>
<sequence length="211" mass="23407">MSGEPFRVPVFPLAGAVLFPRSQLPLHIFEPCYRAMTKDALDGEGLIAMVQPRETGDRPALFDIGCLGQIVDSEALDDGRFNIVLEGVKRFRILREIPVETPYRQIEIDMAPFVRDDEEAEALASIQRASLEREARRYAEALGYAVDWNAVSRLDDEMLVNGIAQIAPLDVGSKQALLEADTIAERGDLLAQFMQFQVLVPGGADMPETMQ</sequence>
<evidence type="ECO:0000313" key="3">
    <source>
        <dbReference type="Proteomes" id="UP000594873"/>
    </source>
</evidence>
<dbReference type="Pfam" id="PF02190">
    <property type="entry name" value="LON_substr_bdg"/>
    <property type="match status" value="1"/>
</dbReference>
<dbReference type="Proteomes" id="UP000594873">
    <property type="component" value="Chromosome"/>
</dbReference>
<organism evidence="2 3">
    <name type="scientific">Allosphingosinicella flava</name>
    <dbReference type="NCBI Taxonomy" id="2771430"/>
    <lineage>
        <taxon>Bacteria</taxon>
        <taxon>Pseudomonadati</taxon>
        <taxon>Pseudomonadota</taxon>
        <taxon>Alphaproteobacteria</taxon>
        <taxon>Sphingomonadales</taxon>
        <taxon>Sphingomonadaceae</taxon>
        <taxon>Allosphingosinicella</taxon>
    </lineage>
</organism>
<proteinExistence type="predicted"/>
<dbReference type="SMART" id="SM00464">
    <property type="entry name" value="LON"/>
    <property type="match status" value="1"/>
</dbReference>
<name>A0A7T2LLH4_9SPHN</name>
<dbReference type="InterPro" id="IPR003111">
    <property type="entry name" value="Lon_prtase_N"/>
</dbReference>
<dbReference type="SUPFAM" id="SSF88697">
    <property type="entry name" value="PUA domain-like"/>
    <property type="match status" value="1"/>
</dbReference>
<dbReference type="InterPro" id="IPR046336">
    <property type="entry name" value="Lon_prtase_N_sf"/>
</dbReference>
<evidence type="ECO:0000259" key="1">
    <source>
        <dbReference type="PROSITE" id="PS51787"/>
    </source>
</evidence>